<dbReference type="InterPro" id="IPR021109">
    <property type="entry name" value="Peptidase_aspartic_dom_sf"/>
</dbReference>
<dbReference type="PANTHER" id="PTHR13683">
    <property type="entry name" value="ASPARTYL PROTEASES"/>
    <property type="match status" value="1"/>
</dbReference>
<evidence type="ECO:0000256" key="7">
    <source>
        <dbReference type="PIRSR" id="PIRSR601461-1"/>
    </source>
</evidence>
<keyword evidence="5" id="KW-0378">Hydrolase</keyword>
<evidence type="ECO:0000256" key="1">
    <source>
        <dbReference type="ARBA" id="ARBA00007447"/>
    </source>
</evidence>
<keyword evidence="12" id="KW-1185">Reference proteome</keyword>
<protein>
    <submittedName>
        <fullName evidence="11">Protein ASPARTIC PROTEASE IN GUARD CELL 2</fullName>
    </submittedName>
</protein>
<dbReference type="Gene3D" id="2.40.70.10">
    <property type="entry name" value="Acid Proteases"/>
    <property type="match status" value="2"/>
</dbReference>
<comment type="caution">
    <text evidence="11">The sequence shown here is derived from an EMBL/GenBank/DDBJ whole genome shotgun (WGS) entry which is preliminary data.</text>
</comment>
<evidence type="ECO:0000313" key="11">
    <source>
        <dbReference type="EMBL" id="RDX67165.1"/>
    </source>
</evidence>
<keyword evidence="2 11" id="KW-0645">Protease</keyword>
<dbReference type="InterPro" id="IPR032861">
    <property type="entry name" value="TAXi_N"/>
</dbReference>
<dbReference type="OrthoDB" id="2747330at2759"/>
<feature type="active site" evidence="7">
    <location>
        <position position="355"/>
    </location>
</feature>
<keyword evidence="6" id="KW-0238">DNA-binding</keyword>
<feature type="non-terminal residue" evidence="11">
    <location>
        <position position="1"/>
    </location>
</feature>
<dbReference type="PROSITE" id="PS51767">
    <property type="entry name" value="PEPTIDASE_A1"/>
    <property type="match status" value="1"/>
</dbReference>
<evidence type="ECO:0000256" key="5">
    <source>
        <dbReference type="ARBA" id="ARBA00022801"/>
    </source>
</evidence>
<evidence type="ECO:0000256" key="9">
    <source>
        <dbReference type="SAM" id="SignalP"/>
    </source>
</evidence>
<dbReference type="Pfam" id="PF14543">
    <property type="entry name" value="TAXi_N"/>
    <property type="match status" value="1"/>
</dbReference>
<dbReference type="GO" id="GO:0003677">
    <property type="term" value="F:DNA binding"/>
    <property type="evidence" value="ECO:0007669"/>
    <property type="project" value="UniProtKB-KW"/>
</dbReference>
<dbReference type="SUPFAM" id="SSF50630">
    <property type="entry name" value="Acid proteases"/>
    <property type="match status" value="1"/>
</dbReference>
<feature type="signal peptide" evidence="9">
    <location>
        <begin position="1"/>
        <end position="20"/>
    </location>
</feature>
<dbReference type="FunFam" id="2.40.70.10:FF:000016">
    <property type="entry name" value="Probable aspartic protease At2g35615"/>
    <property type="match status" value="1"/>
</dbReference>
<dbReference type="FunFam" id="2.40.70.10:FF:000010">
    <property type="entry name" value="Aspartyl protease family protein 2"/>
    <property type="match status" value="1"/>
</dbReference>
<gene>
    <name evidence="11" type="primary">ASPG2</name>
    <name evidence="11" type="ORF">CR513_53991</name>
</gene>
<organism evidence="11 12">
    <name type="scientific">Mucuna pruriens</name>
    <name type="common">Velvet bean</name>
    <name type="synonym">Dolichos pruriens</name>
    <dbReference type="NCBI Taxonomy" id="157652"/>
    <lineage>
        <taxon>Eukaryota</taxon>
        <taxon>Viridiplantae</taxon>
        <taxon>Streptophyta</taxon>
        <taxon>Embryophyta</taxon>
        <taxon>Tracheophyta</taxon>
        <taxon>Spermatophyta</taxon>
        <taxon>Magnoliopsida</taxon>
        <taxon>eudicotyledons</taxon>
        <taxon>Gunneridae</taxon>
        <taxon>Pentapetalae</taxon>
        <taxon>rosids</taxon>
        <taxon>fabids</taxon>
        <taxon>Fabales</taxon>
        <taxon>Fabaceae</taxon>
        <taxon>Papilionoideae</taxon>
        <taxon>50 kb inversion clade</taxon>
        <taxon>NPAAA clade</taxon>
        <taxon>indigoferoid/millettioid clade</taxon>
        <taxon>Phaseoleae</taxon>
        <taxon>Mucuna</taxon>
    </lineage>
</organism>
<feature type="region of interest" description="Disordered" evidence="8">
    <location>
        <begin position="42"/>
        <end position="64"/>
    </location>
</feature>
<sequence length="501" mass="53538">MAVPRLLFILLVLTTSTCSAAAAAAATSTSPSHFQELNVEEAIAGTKLKPPPKQAQDLEEGEERGKWKVEVVHRDKMNAGPHKDHKTRFNARMKRDAKRVASLLRRFNNSYTTEAAEEAGFGSDVVLGTEEGSGEYFVRIGIGSPATYQYMVIDSGSDIVWVQCQPCKQCYNQSDPIFNPAHSASYAGVTCSSAVCDQLDNAGCHQGSCRYEVSYGDGSYTKGTLALETITLGRTVIRNTAIGCGHWNQGMFVGAAGLLGLGAGPMSFVGQLGGQTGGAFGYCLLSRGTASSGSLQFGRQAMPLGAAWVPLIPNPFFPSFYYVGLSGLGVGGSRLNISEDVFRVTDLGDGGAVMDTGTAVTRLPTLAYNAFRDAFVTQTTNLPRASQVSIFDTCYDLNGFVTVRVPTVSFYFSGGQILTLPARNFLIPADDIGTFCFAFAASPSGLSIIGNIQQEGIQISVDGANGFVGFGPNVHSKEKIYLMVIVGRRNPERGQKKHRKK</sequence>
<dbReference type="InterPro" id="IPR032799">
    <property type="entry name" value="TAXi_C"/>
</dbReference>
<dbReference type="InterPro" id="IPR001461">
    <property type="entry name" value="Aspartic_peptidase_A1"/>
</dbReference>
<accession>A0A371EM82</accession>
<evidence type="ECO:0000313" key="12">
    <source>
        <dbReference type="Proteomes" id="UP000257109"/>
    </source>
</evidence>
<feature type="active site" evidence="7">
    <location>
        <position position="154"/>
    </location>
</feature>
<dbReference type="EMBL" id="QJKJ01013116">
    <property type="protein sequence ID" value="RDX67165.1"/>
    <property type="molecule type" value="Genomic_DNA"/>
</dbReference>
<dbReference type="AlphaFoldDB" id="A0A371EM82"/>
<name>A0A371EM82_MUCPR</name>
<dbReference type="GO" id="GO:0004190">
    <property type="term" value="F:aspartic-type endopeptidase activity"/>
    <property type="evidence" value="ECO:0007669"/>
    <property type="project" value="UniProtKB-KW"/>
</dbReference>
<comment type="similarity">
    <text evidence="1">Belongs to the peptidase A1 family.</text>
</comment>
<feature type="chain" id="PRO_5017052642" evidence="9">
    <location>
        <begin position="21"/>
        <end position="501"/>
    </location>
</feature>
<dbReference type="Proteomes" id="UP000257109">
    <property type="component" value="Unassembled WGS sequence"/>
</dbReference>
<evidence type="ECO:0000259" key="10">
    <source>
        <dbReference type="PROSITE" id="PS51767"/>
    </source>
</evidence>
<dbReference type="InterPro" id="IPR033121">
    <property type="entry name" value="PEPTIDASE_A1"/>
</dbReference>
<evidence type="ECO:0000256" key="4">
    <source>
        <dbReference type="ARBA" id="ARBA00022750"/>
    </source>
</evidence>
<dbReference type="PANTHER" id="PTHR13683:SF265">
    <property type="entry name" value="PROTEIN ASPARTIC PROTEASE IN GUARD CELL 2"/>
    <property type="match status" value="1"/>
</dbReference>
<evidence type="ECO:0000256" key="6">
    <source>
        <dbReference type="ARBA" id="ARBA00023125"/>
    </source>
</evidence>
<keyword evidence="4" id="KW-0064">Aspartyl protease</keyword>
<proteinExistence type="inferred from homology"/>
<keyword evidence="3 9" id="KW-0732">Signal</keyword>
<evidence type="ECO:0000256" key="3">
    <source>
        <dbReference type="ARBA" id="ARBA00022729"/>
    </source>
</evidence>
<feature type="domain" description="Peptidase A1" evidence="10">
    <location>
        <begin position="136"/>
        <end position="471"/>
    </location>
</feature>
<evidence type="ECO:0000256" key="8">
    <source>
        <dbReference type="SAM" id="MobiDB-lite"/>
    </source>
</evidence>
<reference evidence="11" key="1">
    <citation type="submission" date="2018-05" db="EMBL/GenBank/DDBJ databases">
        <title>Draft genome of Mucuna pruriens seed.</title>
        <authorList>
            <person name="Nnadi N.E."/>
            <person name="Vos R."/>
            <person name="Hasami M.H."/>
            <person name="Devisetty U.K."/>
            <person name="Aguiy J.C."/>
        </authorList>
    </citation>
    <scope>NUCLEOTIDE SEQUENCE [LARGE SCALE GENOMIC DNA]</scope>
    <source>
        <strain evidence="11">JCA_2017</strain>
    </source>
</reference>
<dbReference type="GO" id="GO:0006508">
    <property type="term" value="P:proteolysis"/>
    <property type="evidence" value="ECO:0007669"/>
    <property type="project" value="UniProtKB-KW"/>
</dbReference>
<evidence type="ECO:0000256" key="2">
    <source>
        <dbReference type="ARBA" id="ARBA00022670"/>
    </source>
</evidence>
<dbReference type="Pfam" id="PF14541">
    <property type="entry name" value="TAXi_C"/>
    <property type="match status" value="1"/>
</dbReference>